<keyword evidence="2" id="KW-1185">Reference proteome</keyword>
<evidence type="ECO:0000313" key="1">
    <source>
        <dbReference type="EMBL" id="MFC0273227.1"/>
    </source>
</evidence>
<dbReference type="EMBL" id="JBHLVO010000018">
    <property type="protein sequence ID" value="MFC0273227.1"/>
    <property type="molecule type" value="Genomic_DNA"/>
</dbReference>
<comment type="caution">
    <text evidence="1">The sequence shown here is derived from an EMBL/GenBank/DDBJ whole genome shotgun (WGS) entry which is preliminary data.</text>
</comment>
<dbReference type="Proteomes" id="UP001589854">
    <property type="component" value="Unassembled WGS sequence"/>
</dbReference>
<accession>A0ABV6GHR8</accession>
<protein>
    <submittedName>
        <fullName evidence="1">DnaD domain protein</fullName>
    </submittedName>
</protein>
<gene>
    <name evidence="1" type="ORF">ACFFIX_17600</name>
</gene>
<reference evidence="1 2" key="1">
    <citation type="submission" date="2024-09" db="EMBL/GenBank/DDBJ databases">
        <authorList>
            <person name="Sun Q."/>
            <person name="Mori K."/>
        </authorList>
    </citation>
    <scope>NUCLEOTIDE SEQUENCE [LARGE SCALE GENOMIC DNA]</scope>
    <source>
        <strain evidence="1 2">CCM 7228</strain>
    </source>
</reference>
<proteinExistence type="predicted"/>
<sequence>MQEKSYEKRKMEYEQRIEAKTPVELLTYHGHIVSESDLKMIKELKEIGLNNGVLNVLLEHVLLVSHNRILHPLVIELAKYWLSQNIITVEYATKEQRKYIKWLKNNY</sequence>
<name>A0ABV6GHR8_9BACI</name>
<organism evidence="1 2">
    <name type="scientific">Metabacillus herbersteinensis</name>
    <dbReference type="NCBI Taxonomy" id="283816"/>
    <lineage>
        <taxon>Bacteria</taxon>
        <taxon>Bacillati</taxon>
        <taxon>Bacillota</taxon>
        <taxon>Bacilli</taxon>
        <taxon>Bacillales</taxon>
        <taxon>Bacillaceae</taxon>
        <taxon>Metabacillus</taxon>
    </lineage>
</organism>
<evidence type="ECO:0000313" key="2">
    <source>
        <dbReference type="Proteomes" id="UP001589854"/>
    </source>
</evidence>
<dbReference type="RefSeq" id="WP_378936323.1">
    <property type="nucleotide sequence ID" value="NZ_JBHLVO010000018.1"/>
</dbReference>